<keyword evidence="3" id="KW-0902">Two-component regulatory system</keyword>
<feature type="domain" description="Response regulatory" evidence="12">
    <location>
        <begin position="24"/>
        <end position="142"/>
    </location>
</feature>
<evidence type="ECO:0000256" key="4">
    <source>
        <dbReference type="ARBA" id="ARBA00023015"/>
    </source>
</evidence>
<evidence type="ECO:0000256" key="10">
    <source>
        <dbReference type="PROSITE-ProRule" id="PRU00357"/>
    </source>
</evidence>
<dbReference type="SUPFAM" id="SSF52172">
    <property type="entry name" value="CheY-like"/>
    <property type="match status" value="1"/>
</dbReference>
<evidence type="ECO:0000256" key="6">
    <source>
        <dbReference type="ARBA" id="ARBA00023163"/>
    </source>
</evidence>
<dbReference type="EMBL" id="JBJUIK010000011">
    <property type="protein sequence ID" value="KAL3513143.1"/>
    <property type="molecule type" value="Genomic_DNA"/>
</dbReference>
<evidence type="ECO:0000256" key="8">
    <source>
        <dbReference type="ARBA" id="ARBA00081525"/>
    </source>
</evidence>
<accession>A0ABD2Z202</accession>
<dbReference type="GO" id="GO:0048511">
    <property type="term" value="P:rhythmic process"/>
    <property type="evidence" value="ECO:0007669"/>
    <property type="project" value="UniProtKB-KW"/>
</dbReference>
<comment type="similarity">
    <text evidence="2">Belongs to the ARR-like family.</text>
</comment>
<evidence type="ECO:0000313" key="14">
    <source>
        <dbReference type="EMBL" id="KAL3513143.1"/>
    </source>
</evidence>
<dbReference type="PANTHER" id="PTHR43874">
    <property type="entry name" value="TWO-COMPONENT RESPONSE REGULATOR"/>
    <property type="match status" value="1"/>
</dbReference>
<comment type="caution">
    <text evidence="14">The sequence shown here is derived from an EMBL/GenBank/DDBJ whole genome shotgun (WGS) entry which is preliminary data.</text>
</comment>
<evidence type="ECO:0000256" key="3">
    <source>
        <dbReference type="ARBA" id="ARBA00023012"/>
    </source>
</evidence>
<reference evidence="14 15" key="1">
    <citation type="submission" date="2024-11" db="EMBL/GenBank/DDBJ databases">
        <title>A near-complete genome assembly of Cinchona calisaya.</title>
        <authorList>
            <person name="Lian D.C."/>
            <person name="Zhao X.W."/>
            <person name="Wei L."/>
        </authorList>
    </citation>
    <scope>NUCLEOTIDE SEQUENCE [LARGE SCALE GENOMIC DNA]</scope>
    <source>
        <tissue evidence="14">Nenye</tissue>
    </source>
</reference>
<dbReference type="GO" id="GO:0005634">
    <property type="term" value="C:nucleus"/>
    <property type="evidence" value="ECO:0007669"/>
    <property type="project" value="UniProtKB-SubCell"/>
</dbReference>
<organism evidence="14 15">
    <name type="scientific">Cinchona calisaya</name>
    <dbReference type="NCBI Taxonomy" id="153742"/>
    <lineage>
        <taxon>Eukaryota</taxon>
        <taxon>Viridiplantae</taxon>
        <taxon>Streptophyta</taxon>
        <taxon>Embryophyta</taxon>
        <taxon>Tracheophyta</taxon>
        <taxon>Spermatophyta</taxon>
        <taxon>Magnoliopsida</taxon>
        <taxon>eudicotyledons</taxon>
        <taxon>Gunneridae</taxon>
        <taxon>Pentapetalae</taxon>
        <taxon>asterids</taxon>
        <taxon>lamiids</taxon>
        <taxon>Gentianales</taxon>
        <taxon>Rubiaceae</taxon>
        <taxon>Cinchonoideae</taxon>
        <taxon>Cinchoneae</taxon>
        <taxon>Cinchona</taxon>
    </lineage>
</organism>
<evidence type="ECO:0000256" key="2">
    <source>
        <dbReference type="ARBA" id="ARBA00010330"/>
    </source>
</evidence>
<dbReference type="PANTHER" id="PTHR43874:SF1">
    <property type="entry name" value="TWO-COMPONENT RESPONSE REGULATOR-LIKE APRR1"/>
    <property type="match status" value="1"/>
</dbReference>
<evidence type="ECO:0000259" key="13">
    <source>
        <dbReference type="PROSITE" id="PS51017"/>
    </source>
</evidence>
<feature type="region of interest" description="Disordered" evidence="11">
    <location>
        <begin position="174"/>
        <end position="210"/>
    </location>
</feature>
<dbReference type="Pfam" id="PF06203">
    <property type="entry name" value="CCT"/>
    <property type="match status" value="1"/>
</dbReference>
<feature type="region of interest" description="Disordered" evidence="11">
    <location>
        <begin position="534"/>
        <end position="563"/>
    </location>
</feature>
<dbReference type="GO" id="GO:0000160">
    <property type="term" value="P:phosphorelay signal transduction system"/>
    <property type="evidence" value="ECO:0007669"/>
    <property type="project" value="UniProtKB-KW"/>
</dbReference>
<comment type="caution">
    <text evidence="9">Lacks conserved residue(s) required for the propagation of feature annotation.</text>
</comment>
<feature type="compositionally biased region" description="Acidic residues" evidence="11">
    <location>
        <begin position="544"/>
        <end position="563"/>
    </location>
</feature>
<dbReference type="InterPro" id="IPR045279">
    <property type="entry name" value="ARR-like"/>
</dbReference>
<dbReference type="InterPro" id="IPR011006">
    <property type="entry name" value="CheY-like_superfamily"/>
</dbReference>
<evidence type="ECO:0000313" key="15">
    <source>
        <dbReference type="Proteomes" id="UP001630127"/>
    </source>
</evidence>
<sequence>MDLMEKGEIGKSGGDGFIDRSKVRILLCDNDSKSSEEVFTLLCKCSYQVTCVRSPRQVIDALNAEGPDIDIILSEVDLPMSKGLKLLKYIMRDKELRRIPVIMMSAQDEVSVVVKCLKFGAADYLVKPLRTNELLNLWTHMWRRRQTLGLAEKNILNYDFDLVISDPSDANTNSTTLFSDDTDDKSRKSVNPEACASTHQEEEINPSTSDAPVETLIGVASECLPDVPGISDRRTGQIVPFPKKSELKIGESSAFFTYVKSSLPKSNCQDAATLQGTVPQQLTIEENVNVQGGHINADSQVHISGDGLHDHSQGRLIDPESQVLISRDAHQNDSQGEACPSNNSIHDSFSVEMSCTTPLSLEFSQQRNSSEFSHVPTHPRNEPHHDVSGFHPHTAYPYYISGVMNQVIMPPSPMYQKNLPDLHNHSAMLPQYSHIPRCSPNVPGMASFPYYPVGICLQPGQMSATHPWPSYGNFSSAEGNSSKIDRREAALIKFRQKRKERCFDKKIRYVNRKRLAERRPRVRGQFVRKVNGVTVDLNGQPATADDEDDEEEDEDEDDQVCQQ</sequence>
<comment type="subcellular location">
    <subcellularLocation>
        <location evidence="1 10">Nucleus</location>
    </subcellularLocation>
</comment>
<keyword evidence="6" id="KW-0804">Transcription</keyword>
<evidence type="ECO:0000259" key="12">
    <source>
        <dbReference type="PROSITE" id="PS50110"/>
    </source>
</evidence>
<gene>
    <name evidence="14" type="ORF">ACH5RR_025860</name>
</gene>
<keyword evidence="5" id="KW-0090">Biological rhythms</keyword>
<proteinExistence type="inferred from homology"/>
<dbReference type="FunFam" id="3.40.50.2300:FF:000316">
    <property type="entry name" value="Two-component response regulator-like APRR1"/>
    <property type="match status" value="1"/>
</dbReference>
<keyword evidence="7 10" id="KW-0539">Nucleus</keyword>
<protein>
    <recommendedName>
        <fullName evidence="8">Pseudo-response regulator 1</fullName>
    </recommendedName>
</protein>
<dbReference type="InterPro" id="IPR010402">
    <property type="entry name" value="CCT_domain"/>
</dbReference>
<dbReference type="Pfam" id="PF00072">
    <property type="entry name" value="Response_reg"/>
    <property type="match status" value="1"/>
</dbReference>
<dbReference type="Gene3D" id="3.40.50.2300">
    <property type="match status" value="1"/>
</dbReference>
<keyword evidence="15" id="KW-1185">Reference proteome</keyword>
<name>A0ABD2Z202_9GENT</name>
<evidence type="ECO:0000256" key="9">
    <source>
        <dbReference type="PROSITE-ProRule" id="PRU00169"/>
    </source>
</evidence>
<dbReference type="InterPro" id="IPR001789">
    <property type="entry name" value="Sig_transdc_resp-reg_receiver"/>
</dbReference>
<evidence type="ECO:0000256" key="5">
    <source>
        <dbReference type="ARBA" id="ARBA00023108"/>
    </source>
</evidence>
<dbReference type="Proteomes" id="UP001630127">
    <property type="component" value="Unassembled WGS sequence"/>
</dbReference>
<keyword evidence="4" id="KW-0805">Transcription regulation</keyword>
<dbReference type="SMART" id="SM00448">
    <property type="entry name" value="REC"/>
    <property type="match status" value="1"/>
</dbReference>
<evidence type="ECO:0000256" key="11">
    <source>
        <dbReference type="SAM" id="MobiDB-lite"/>
    </source>
</evidence>
<dbReference type="PROSITE" id="PS50110">
    <property type="entry name" value="RESPONSE_REGULATORY"/>
    <property type="match status" value="1"/>
</dbReference>
<evidence type="ECO:0000256" key="1">
    <source>
        <dbReference type="ARBA" id="ARBA00004123"/>
    </source>
</evidence>
<dbReference type="PROSITE" id="PS51017">
    <property type="entry name" value="CCT"/>
    <property type="match status" value="1"/>
</dbReference>
<dbReference type="AlphaFoldDB" id="A0ABD2Z202"/>
<evidence type="ECO:0000256" key="7">
    <source>
        <dbReference type="ARBA" id="ARBA00023242"/>
    </source>
</evidence>
<feature type="domain" description="CCT" evidence="13">
    <location>
        <begin position="487"/>
        <end position="529"/>
    </location>
</feature>